<dbReference type="InterPro" id="IPR001789">
    <property type="entry name" value="Sig_transdc_resp-reg_receiver"/>
</dbReference>
<dbReference type="AlphaFoldDB" id="A0A5A8F752"/>
<dbReference type="EMBL" id="VFJB01000001">
    <property type="protein sequence ID" value="KAA0259413.1"/>
    <property type="molecule type" value="Genomic_DNA"/>
</dbReference>
<evidence type="ECO:0000259" key="4">
    <source>
        <dbReference type="PROSITE" id="PS50043"/>
    </source>
</evidence>
<feature type="domain" description="HTH luxR-type" evidence="4">
    <location>
        <begin position="141"/>
        <end position="206"/>
    </location>
</feature>
<dbReference type="CDD" id="cd06170">
    <property type="entry name" value="LuxR_C_like"/>
    <property type="match status" value="1"/>
</dbReference>
<dbReference type="SUPFAM" id="SSF46894">
    <property type="entry name" value="C-terminal effector domain of the bipartite response regulators"/>
    <property type="match status" value="1"/>
</dbReference>
<comment type="caution">
    <text evidence="6">The sequence shown here is derived from an EMBL/GenBank/DDBJ whole genome shotgun (WGS) entry which is preliminary data.</text>
</comment>
<dbReference type="RefSeq" id="WP_149265234.1">
    <property type="nucleotide sequence ID" value="NZ_VFJB01000001.1"/>
</dbReference>
<dbReference type="SMART" id="SM00448">
    <property type="entry name" value="REC"/>
    <property type="match status" value="1"/>
</dbReference>
<dbReference type="InterPro" id="IPR058245">
    <property type="entry name" value="NreC/VraR/RcsB-like_REC"/>
</dbReference>
<dbReference type="PANTHER" id="PTHR45566:SF1">
    <property type="entry name" value="HTH-TYPE TRANSCRIPTIONAL REGULATOR YHJB-RELATED"/>
    <property type="match status" value="1"/>
</dbReference>
<protein>
    <submittedName>
        <fullName evidence="6">Response regulator transcription factor</fullName>
    </submittedName>
</protein>
<dbReference type="InterPro" id="IPR051015">
    <property type="entry name" value="EvgA-like"/>
</dbReference>
<evidence type="ECO:0000259" key="5">
    <source>
        <dbReference type="PROSITE" id="PS50110"/>
    </source>
</evidence>
<dbReference type="SMART" id="SM00421">
    <property type="entry name" value="HTH_LUXR"/>
    <property type="match status" value="1"/>
</dbReference>
<dbReference type="OrthoDB" id="9795108at2"/>
<dbReference type="GO" id="GO:0006355">
    <property type="term" value="P:regulation of DNA-templated transcription"/>
    <property type="evidence" value="ECO:0007669"/>
    <property type="project" value="InterPro"/>
</dbReference>
<dbReference type="CDD" id="cd17535">
    <property type="entry name" value="REC_NarL-like"/>
    <property type="match status" value="1"/>
</dbReference>
<evidence type="ECO:0000256" key="1">
    <source>
        <dbReference type="ARBA" id="ARBA00022553"/>
    </source>
</evidence>
<dbReference type="PROSITE" id="PS50043">
    <property type="entry name" value="HTH_LUXR_2"/>
    <property type="match status" value="1"/>
</dbReference>
<accession>A0A5A8F752</accession>
<organism evidence="6 7">
    <name type="scientific">Deferribacter autotrophicus</name>
    <dbReference type="NCBI Taxonomy" id="500465"/>
    <lineage>
        <taxon>Bacteria</taxon>
        <taxon>Pseudomonadati</taxon>
        <taxon>Deferribacterota</taxon>
        <taxon>Deferribacteres</taxon>
        <taxon>Deferribacterales</taxon>
        <taxon>Deferribacteraceae</taxon>
        <taxon>Deferribacter</taxon>
    </lineage>
</organism>
<evidence type="ECO:0000313" key="7">
    <source>
        <dbReference type="Proteomes" id="UP000322876"/>
    </source>
</evidence>
<feature type="domain" description="Response regulatory" evidence="5">
    <location>
        <begin position="7"/>
        <end position="121"/>
    </location>
</feature>
<dbReference type="Pfam" id="PF00196">
    <property type="entry name" value="GerE"/>
    <property type="match status" value="1"/>
</dbReference>
<dbReference type="PANTHER" id="PTHR45566">
    <property type="entry name" value="HTH-TYPE TRANSCRIPTIONAL REGULATOR YHJB-RELATED"/>
    <property type="match status" value="1"/>
</dbReference>
<dbReference type="Proteomes" id="UP000322876">
    <property type="component" value="Unassembled WGS sequence"/>
</dbReference>
<proteinExistence type="predicted"/>
<sequence length="210" mass="24066">MNKNFYSLLIVDDHPIFRRGVISVLQDENLFNQIYEAGNSEEAYKIIEDNEVDLVILDINLPGEDGFVVLEKLKKYNDIKILVLTMYKNFFLEEALKKGANGFVSKDNVYENLIDAVKVVLNGGMFVDRNLYDESENINKKIEKYFTLSKAEKEVFVLLAEGKNTKEIAYLLGKSQKTVENQRLSIMNKLEINSMADLIKIALKLNIISL</sequence>
<keyword evidence="2" id="KW-0238">DNA-binding</keyword>
<name>A0A5A8F752_9BACT</name>
<gene>
    <name evidence="6" type="ORF">FHQ18_00610</name>
</gene>
<feature type="modified residue" description="4-aspartylphosphate" evidence="3">
    <location>
        <position position="58"/>
    </location>
</feature>
<evidence type="ECO:0000313" key="6">
    <source>
        <dbReference type="EMBL" id="KAA0259413.1"/>
    </source>
</evidence>
<reference evidence="6 7" key="1">
    <citation type="submission" date="2019-06" db="EMBL/GenBank/DDBJ databases">
        <title>Genomic insights into carbon and energy metabolism of Deferribacter autotrophicus revealed new metabolic traits in the phylum Deferribacteres.</title>
        <authorList>
            <person name="Slobodkin A.I."/>
            <person name="Slobodkina G.B."/>
            <person name="Allioux M."/>
            <person name="Alain K."/>
            <person name="Jebbar M."/>
            <person name="Shadrin V."/>
            <person name="Kublanov I.V."/>
            <person name="Toshchakov S.V."/>
            <person name="Bonch-Osmolovskaya E.A."/>
        </authorList>
    </citation>
    <scope>NUCLEOTIDE SEQUENCE [LARGE SCALE GENOMIC DNA]</scope>
    <source>
        <strain evidence="6 7">SL50</strain>
    </source>
</reference>
<dbReference type="InterPro" id="IPR011006">
    <property type="entry name" value="CheY-like_superfamily"/>
</dbReference>
<keyword evidence="1 3" id="KW-0597">Phosphoprotein</keyword>
<keyword evidence="7" id="KW-1185">Reference proteome</keyword>
<dbReference type="Pfam" id="PF00072">
    <property type="entry name" value="Response_reg"/>
    <property type="match status" value="1"/>
</dbReference>
<evidence type="ECO:0000256" key="2">
    <source>
        <dbReference type="ARBA" id="ARBA00023125"/>
    </source>
</evidence>
<dbReference type="GO" id="GO:0003677">
    <property type="term" value="F:DNA binding"/>
    <property type="evidence" value="ECO:0007669"/>
    <property type="project" value="UniProtKB-KW"/>
</dbReference>
<dbReference type="GO" id="GO:0000160">
    <property type="term" value="P:phosphorelay signal transduction system"/>
    <property type="evidence" value="ECO:0007669"/>
    <property type="project" value="InterPro"/>
</dbReference>
<dbReference type="PROSITE" id="PS50110">
    <property type="entry name" value="RESPONSE_REGULATORY"/>
    <property type="match status" value="1"/>
</dbReference>
<dbReference type="Gene3D" id="3.40.50.2300">
    <property type="match status" value="1"/>
</dbReference>
<dbReference type="PRINTS" id="PR00038">
    <property type="entry name" value="HTHLUXR"/>
</dbReference>
<dbReference type="InterPro" id="IPR000792">
    <property type="entry name" value="Tscrpt_reg_LuxR_C"/>
</dbReference>
<dbReference type="SUPFAM" id="SSF52172">
    <property type="entry name" value="CheY-like"/>
    <property type="match status" value="1"/>
</dbReference>
<dbReference type="InterPro" id="IPR016032">
    <property type="entry name" value="Sig_transdc_resp-reg_C-effctor"/>
</dbReference>
<evidence type="ECO:0000256" key="3">
    <source>
        <dbReference type="PROSITE-ProRule" id="PRU00169"/>
    </source>
</evidence>